<reference evidence="7" key="1">
    <citation type="submission" date="2019-08" db="EMBL/GenBank/DDBJ databases">
        <title>The genome of the North American firefly Photinus pyralis.</title>
        <authorList>
            <consortium name="Photinus pyralis genome working group"/>
            <person name="Fallon T.R."/>
            <person name="Sander Lower S.E."/>
            <person name="Weng J.-K."/>
        </authorList>
    </citation>
    <scope>NUCLEOTIDE SEQUENCE</scope>
    <source>
        <strain evidence="7">TRF0915ILg1</strain>
        <tissue evidence="7">Whole body</tissue>
    </source>
</reference>
<keyword evidence="3" id="KW-0853">WD repeat</keyword>
<dbReference type="SUPFAM" id="SSF50978">
    <property type="entry name" value="WD40 repeat-like"/>
    <property type="match status" value="1"/>
</dbReference>
<proteinExistence type="predicted"/>
<keyword evidence="5" id="KW-0175">Coiled coil</keyword>
<dbReference type="InterPro" id="IPR050687">
    <property type="entry name" value="Dynein_IC"/>
</dbReference>
<dbReference type="Proteomes" id="UP000801492">
    <property type="component" value="Unassembled WGS sequence"/>
</dbReference>
<dbReference type="GO" id="GO:0060294">
    <property type="term" value="P:cilium movement involved in cell motility"/>
    <property type="evidence" value="ECO:0007669"/>
    <property type="project" value="TreeGrafter"/>
</dbReference>
<evidence type="ECO:0000256" key="3">
    <source>
        <dbReference type="ARBA" id="ARBA00022574"/>
    </source>
</evidence>
<feature type="coiled-coil region" evidence="5">
    <location>
        <begin position="866"/>
        <end position="907"/>
    </location>
</feature>
<evidence type="ECO:0000256" key="4">
    <source>
        <dbReference type="ARBA" id="ARBA00022737"/>
    </source>
</evidence>
<evidence type="ECO:0008006" key="9">
    <source>
        <dbReference type="Google" id="ProtNLM"/>
    </source>
</evidence>
<dbReference type="Gene3D" id="2.130.10.10">
    <property type="entry name" value="YVTN repeat-like/Quinoprotein amine dehydrogenase"/>
    <property type="match status" value="1"/>
</dbReference>
<name>A0A8K0C456_IGNLU</name>
<keyword evidence="2" id="KW-0963">Cytoplasm</keyword>
<dbReference type="InterPro" id="IPR015943">
    <property type="entry name" value="WD40/YVTN_repeat-like_dom_sf"/>
</dbReference>
<dbReference type="OrthoDB" id="6619788at2759"/>
<evidence type="ECO:0000313" key="8">
    <source>
        <dbReference type="Proteomes" id="UP000801492"/>
    </source>
</evidence>
<feature type="region of interest" description="Disordered" evidence="6">
    <location>
        <begin position="1"/>
        <end position="63"/>
    </location>
</feature>
<evidence type="ECO:0000256" key="2">
    <source>
        <dbReference type="ARBA" id="ARBA00022490"/>
    </source>
</evidence>
<dbReference type="AlphaFoldDB" id="A0A8K0C456"/>
<evidence type="ECO:0000256" key="1">
    <source>
        <dbReference type="ARBA" id="ARBA00004496"/>
    </source>
</evidence>
<dbReference type="InterPro" id="IPR001680">
    <property type="entry name" value="WD40_rpt"/>
</dbReference>
<dbReference type="EMBL" id="VTPC01091021">
    <property type="protein sequence ID" value="KAF2880130.1"/>
    <property type="molecule type" value="Genomic_DNA"/>
</dbReference>
<evidence type="ECO:0000256" key="6">
    <source>
        <dbReference type="SAM" id="MobiDB-lite"/>
    </source>
</evidence>
<gene>
    <name evidence="7" type="ORF">ILUMI_26041</name>
</gene>
<dbReference type="GO" id="GO:0045503">
    <property type="term" value="F:dynein light chain binding"/>
    <property type="evidence" value="ECO:0007669"/>
    <property type="project" value="TreeGrafter"/>
</dbReference>
<evidence type="ECO:0000313" key="7">
    <source>
        <dbReference type="EMBL" id="KAF2880130.1"/>
    </source>
</evidence>
<protein>
    <recommendedName>
        <fullName evidence="9">WD repeat-containing protein 63</fullName>
    </recommendedName>
</protein>
<comment type="caution">
    <text evidence="7">The sequence shown here is derived from an EMBL/GenBank/DDBJ whole genome shotgun (WGS) entry which is preliminary data.</text>
</comment>
<dbReference type="PANTHER" id="PTHR12442">
    <property type="entry name" value="DYNEIN INTERMEDIATE CHAIN"/>
    <property type="match status" value="1"/>
</dbReference>
<feature type="compositionally biased region" description="Basic residues" evidence="6">
    <location>
        <begin position="47"/>
        <end position="57"/>
    </location>
</feature>
<dbReference type="PANTHER" id="PTHR12442:SF5">
    <property type="entry name" value="DYNEIN AXONEMAL INTERMEDIATE CHAIN 3"/>
    <property type="match status" value="1"/>
</dbReference>
<feature type="compositionally biased region" description="Polar residues" evidence="6">
    <location>
        <begin position="1"/>
        <end position="32"/>
    </location>
</feature>
<dbReference type="GO" id="GO:0036156">
    <property type="term" value="C:inner dynein arm"/>
    <property type="evidence" value="ECO:0007669"/>
    <property type="project" value="TreeGrafter"/>
</dbReference>
<keyword evidence="4" id="KW-0677">Repeat</keyword>
<dbReference type="InterPro" id="IPR036322">
    <property type="entry name" value="WD40_repeat_dom_sf"/>
</dbReference>
<keyword evidence="8" id="KW-1185">Reference proteome</keyword>
<dbReference type="GO" id="GO:0036159">
    <property type="term" value="P:inner dynein arm assembly"/>
    <property type="evidence" value="ECO:0007669"/>
    <property type="project" value="TreeGrafter"/>
</dbReference>
<evidence type="ECO:0000256" key="5">
    <source>
        <dbReference type="SAM" id="Coils"/>
    </source>
</evidence>
<accession>A0A8K0C456</accession>
<organism evidence="7 8">
    <name type="scientific">Ignelater luminosus</name>
    <name type="common">Cucubano</name>
    <name type="synonym">Pyrophorus luminosus</name>
    <dbReference type="NCBI Taxonomy" id="2038154"/>
    <lineage>
        <taxon>Eukaryota</taxon>
        <taxon>Metazoa</taxon>
        <taxon>Ecdysozoa</taxon>
        <taxon>Arthropoda</taxon>
        <taxon>Hexapoda</taxon>
        <taxon>Insecta</taxon>
        <taxon>Pterygota</taxon>
        <taxon>Neoptera</taxon>
        <taxon>Endopterygota</taxon>
        <taxon>Coleoptera</taxon>
        <taxon>Polyphaga</taxon>
        <taxon>Elateriformia</taxon>
        <taxon>Elateroidea</taxon>
        <taxon>Elateridae</taxon>
        <taxon>Agrypninae</taxon>
        <taxon>Pyrophorini</taxon>
        <taxon>Ignelater</taxon>
    </lineage>
</organism>
<comment type="subcellular location">
    <subcellularLocation>
        <location evidence="1">Cytoplasm</location>
    </subcellularLocation>
</comment>
<sequence length="1108" mass="129301">MDKETSVTISEKIQHTSTSNSFATRIIKQSSEQEGEQFPPSEVSATYKKRRKNKRKKKLDDYTPPPVFDIPGVTKITISPITQKIINCSVGEQVTAEHPWKYVPKEAIDNLELSKTSSEFSPIKSEILNYPREELLLGYIADESAENDMFYICLTEPAEKAVSEIIDKAQKEQEERLNYAVYKRAKPWKNLGSEEDVDLMLLVTNRPLLEVELEARYPVLSTKCEFRLKLARNEKLGYTELLRGKKVYENVHKKKIDSAIQVTPTVASNMAQTIYTYPTNAWTQYEYEYEEINQFSAAFEENIQSFTATKMDTISDMLNVNGLINFYTSDYINLINDYKYTRIPEAATVKPYTSFTEEVLCKRKEIISLSWHPMWTGTVAIAYSEETFSSYKQYKPNKDVINESVYSVTPVLLWSFKDTLKPRLHLETSREISVISFCPLDENILIGGCKSGQIVIWDIRNKLDDIEKEEFLTVTQQQYRVLIYSLVRWMKNVKDLNVVRPIVVSDLKYSHKSSVTSIEWFSPFREMSKLGKIEEIPEDQKRTSLQFMTASTDGSVMCWDIQIKPTLPRIAFDYRTPLRRLKQLPSALNIDVSPIKALNRTLKPFYQIQLIEPKTTRDLPLSCLNIASTALEYKEQNPDLSRKFNITDRILHKPVYNRPTHHLVNKLVAGTSLGDFLIAGWEGFEFEEEEILPKEVSKIENIAKYHDGPVISVHRSPLHSDLYLTVGGKVFALWNSQLQDRPILWRRSKCKYTQGVWNTYRPSMFRLTRFDGCVEMWHLKTRSDKCIDLKQLSGKCLTGTYTHSLAMEQNVMGIANSRGTLRLYYIDHEPMDQSENDKLNISKFCEKEVQRKLHFQKWQNKWFEKHADLMNEKKQKELLLQKEQIKREKERLAEERIRQQKEEAERKALLKPPERGKRQEWVHQQWMAKEKKRLTKVLLEQKGLDIKVLEQNQLPLTKAAEDEQTKKLKQVQRLEKASKIFDDTVAVLFPDAIEPKVPPPIDPYNWEVTVTERTEHFEEYQRIESEFQEYVSANPYIHSFNWITFLNSGKERRKTLDGYYSRTSHRSRILKEKQARIKAAKLAEMIEQEKAKTIKAACAPQSRCHHCE</sequence>
<dbReference type="GO" id="GO:0045504">
    <property type="term" value="F:dynein heavy chain binding"/>
    <property type="evidence" value="ECO:0007669"/>
    <property type="project" value="TreeGrafter"/>
</dbReference>
<dbReference type="SMART" id="SM00320">
    <property type="entry name" value="WD40"/>
    <property type="match status" value="3"/>
</dbReference>